<dbReference type="PANTHER" id="PTHR10937">
    <property type="entry name" value="GLUCOSAMINE--FRUCTOSE-6-PHOSPHATE AMINOTRANSFERASE, ISOMERIZING"/>
    <property type="match status" value="1"/>
</dbReference>
<dbReference type="CDD" id="cd05013">
    <property type="entry name" value="SIS_RpiR"/>
    <property type="match status" value="1"/>
</dbReference>
<keyword evidence="2" id="KW-0032">Aminotransferase</keyword>
<dbReference type="SUPFAM" id="SSF53697">
    <property type="entry name" value="SIS domain"/>
    <property type="match status" value="1"/>
</dbReference>
<feature type="domain" description="SIS" evidence="1">
    <location>
        <begin position="180"/>
        <end position="323"/>
    </location>
</feature>
<dbReference type="Pfam" id="PF01380">
    <property type="entry name" value="SIS"/>
    <property type="match status" value="2"/>
</dbReference>
<dbReference type="PROSITE" id="PS51464">
    <property type="entry name" value="SIS"/>
    <property type="match status" value="2"/>
</dbReference>
<keyword evidence="2" id="KW-0808">Transferase</keyword>
<reference evidence="3" key="1">
    <citation type="submission" date="2017-04" db="EMBL/GenBank/DDBJ databases">
        <authorList>
            <person name="Varghese N."/>
            <person name="Submissions S."/>
        </authorList>
    </citation>
    <scope>NUCLEOTIDE SEQUENCE [LARGE SCALE GENOMIC DNA]</scope>
    <source>
        <strain evidence="3">DSM 9293</strain>
    </source>
</reference>
<dbReference type="CDD" id="cd05009">
    <property type="entry name" value="SIS_GlmS_GlmD_2"/>
    <property type="match status" value="1"/>
</dbReference>
<dbReference type="RefSeq" id="WP_084662350.1">
    <property type="nucleotide sequence ID" value="NZ_FWWY01000002.1"/>
</dbReference>
<protein>
    <submittedName>
        <fullName evidence="2">Glucosamine--fructose-6-phosphate aminotransferase (Isomerizing)</fullName>
    </submittedName>
</protein>
<name>A0A1W1WPK8_SULTA</name>
<dbReference type="GO" id="GO:0008483">
    <property type="term" value="F:transaminase activity"/>
    <property type="evidence" value="ECO:0007669"/>
    <property type="project" value="UniProtKB-KW"/>
</dbReference>
<accession>A0A1W1WPK8</accession>
<gene>
    <name evidence="2" type="ORF">SAMN00768000_3781</name>
</gene>
<evidence type="ECO:0000313" key="3">
    <source>
        <dbReference type="Proteomes" id="UP000192660"/>
    </source>
</evidence>
<keyword evidence="3" id="KW-1185">Reference proteome</keyword>
<dbReference type="EMBL" id="FWWY01000002">
    <property type="protein sequence ID" value="SMC08237.1"/>
    <property type="molecule type" value="Genomic_DNA"/>
</dbReference>
<sequence>MRGTQVYHLIQHQAAAWQAALPWAQPLPCSGPYVFSGSGSSYYLAQTAAHYALSLGIEARAVASTDLILEPEIALRGTGCLIIISRSGTTSEALWAMQAAREVAWPVIAVTCHADSPLATHADHLLLSPQGEDATIVMVQSFSSMLFLLQQVLQLTATSALLPETFIAGANDMVQQAAAVIPPLLDGRPPRRLYVLGSGVRYGIAQEGALKAQEMSNQCAMAYAPMEFRHGPWGSLTPDDLIVVLGQTRHRSQEITVVRDLMHRQGRVLVIAQPQWHDSPGRYPTIQLPASGPDRAFGPFAVIPLQYLAWHWTLLVNKDPDHPANITQVVELDHDDFPE</sequence>
<organism evidence="2 3">
    <name type="scientific">Sulfobacillus thermosulfidooxidans (strain DSM 9293 / VKM B-1269 / AT-1)</name>
    <dbReference type="NCBI Taxonomy" id="929705"/>
    <lineage>
        <taxon>Bacteria</taxon>
        <taxon>Bacillati</taxon>
        <taxon>Bacillota</taxon>
        <taxon>Clostridia</taxon>
        <taxon>Eubacteriales</taxon>
        <taxon>Clostridiales Family XVII. Incertae Sedis</taxon>
        <taxon>Sulfobacillus</taxon>
    </lineage>
</organism>
<dbReference type="Proteomes" id="UP000192660">
    <property type="component" value="Unassembled WGS sequence"/>
</dbReference>
<dbReference type="InterPro" id="IPR001347">
    <property type="entry name" value="SIS_dom"/>
</dbReference>
<dbReference type="InterPro" id="IPR035472">
    <property type="entry name" value="RpiR-like_SIS"/>
</dbReference>
<dbReference type="AlphaFoldDB" id="A0A1W1WPK8"/>
<dbReference type="InterPro" id="IPR035490">
    <property type="entry name" value="GlmS/FrlB_SIS"/>
</dbReference>
<dbReference type="InterPro" id="IPR046348">
    <property type="entry name" value="SIS_dom_sf"/>
</dbReference>
<dbReference type="Gene3D" id="3.40.50.10490">
    <property type="entry name" value="Glucose-6-phosphate isomerase like protein, domain 1"/>
    <property type="match status" value="2"/>
</dbReference>
<feature type="domain" description="SIS" evidence="1">
    <location>
        <begin position="23"/>
        <end position="163"/>
    </location>
</feature>
<evidence type="ECO:0000313" key="2">
    <source>
        <dbReference type="EMBL" id="SMC08237.1"/>
    </source>
</evidence>
<dbReference type="GO" id="GO:0097367">
    <property type="term" value="F:carbohydrate derivative binding"/>
    <property type="evidence" value="ECO:0007669"/>
    <property type="project" value="InterPro"/>
</dbReference>
<dbReference type="GO" id="GO:1901135">
    <property type="term" value="P:carbohydrate derivative metabolic process"/>
    <property type="evidence" value="ECO:0007669"/>
    <property type="project" value="InterPro"/>
</dbReference>
<proteinExistence type="predicted"/>
<dbReference type="OrthoDB" id="9779207at2"/>
<evidence type="ECO:0000259" key="1">
    <source>
        <dbReference type="PROSITE" id="PS51464"/>
    </source>
</evidence>
<dbReference type="PANTHER" id="PTHR10937:SF4">
    <property type="entry name" value="GLUCOSAMINE-6-PHOSPHATE DEAMINASE"/>
    <property type="match status" value="1"/>
</dbReference>